<evidence type="ECO:0000313" key="11">
    <source>
        <dbReference type="Proteomes" id="UP000028481"/>
    </source>
</evidence>
<dbReference type="PANTHER" id="PTHR48105">
    <property type="entry name" value="THIOREDOXIN REDUCTASE 1-RELATED-RELATED"/>
    <property type="match status" value="1"/>
</dbReference>
<keyword evidence="2 7" id="KW-0285">Flavoprotein</keyword>
<comment type="cofactor">
    <cofactor evidence="8">
        <name>FAD</name>
        <dbReference type="ChEBI" id="CHEBI:57692"/>
    </cofactor>
    <text evidence="8">Binds 1 FAD per subunit.</text>
</comment>
<dbReference type="Gene3D" id="3.50.50.60">
    <property type="entry name" value="FAD/NAD(P)-binding domain"/>
    <property type="match status" value="2"/>
</dbReference>
<accession>A0A075WTX1</accession>
<organism evidence="10 11">
    <name type="scientific">Thermodesulfobacterium commune DSM 2178</name>
    <dbReference type="NCBI Taxonomy" id="289377"/>
    <lineage>
        <taxon>Bacteria</taxon>
        <taxon>Pseudomonadati</taxon>
        <taxon>Thermodesulfobacteriota</taxon>
        <taxon>Thermodesulfobacteria</taxon>
        <taxon>Thermodesulfobacteriales</taxon>
        <taxon>Thermodesulfobacteriaceae</taxon>
        <taxon>Thermodesulfobacterium</taxon>
    </lineage>
</organism>
<dbReference type="Pfam" id="PF07992">
    <property type="entry name" value="Pyr_redox_2"/>
    <property type="match status" value="1"/>
</dbReference>
<comment type="subunit">
    <text evidence="7">Homodimer.</text>
</comment>
<dbReference type="PRINTS" id="PR00368">
    <property type="entry name" value="FADPNR"/>
</dbReference>
<keyword evidence="8" id="KW-0521">NADP</keyword>
<gene>
    <name evidence="10" type="ORF">HL41_08750</name>
</gene>
<evidence type="ECO:0000256" key="4">
    <source>
        <dbReference type="ARBA" id="ARBA00023002"/>
    </source>
</evidence>
<keyword evidence="11" id="KW-1185">Reference proteome</keyword>
<keyword evidence="5" id="KW-1015">Disulfide bond</keyword>
<dbReference type="InterPro" id="IPR023753">
    <property type="entry name" value="FAD/NAD-binding_dom"/>
</dbReference>
<dbReference type="GO" id="GO:0019430">
    <property type="term" value="P:removal of superoxide radicals"/>
    <property type="evidence" value="ECO:0007669"/>
    <property type="project" value="UniProtKB-UniRule"/>
</dbReference>
<dbReference type="OrthoDB" id="9806179at2"/>
<evidence type="ECO:0000256" key="5">
    <source>
        <dbReference type="ARBA" id="ARBA00023157"/>
    </source>
</evidence>
<dbReference type="HOGENOM" id="CLU_031864_5_3_0"/>
<dbReference type="RefSeq" id="WP_038061391.1">
    <property type="nucleotide sequence ID" value="NZ_CP008796.1"/>
</dbReference>
<keyword evidence="3 7" id="KW-0274">FAD</keyword>
<dbReference type="InterPro" id="IPR036188">
    <property type="entry name" value="FAD/NAD-bd_sf"/>
</dbReference>
<evidence type="ECO:0000313" key="10">
    <source>
        <dbReference type="EMBL" id="AIH04724.1"/>
    </source>
</evidence>
<dbReference type="EMBL" id="CP008796">
    <property type="protein sequence ID" value="AIH04724.1"/>
    <property type="molecule type" value="Genomic_DNA"/>
</dbReference>
<evidence type="ECO:0000256" key="6">
    <source>
        <dbReference type="ARBA" id="ARBA00023284"/>
    </source>
</evidence>
<feature type="domain" description="FAD/NAD(P)-binding" evidence="9">
    <location>
        <begin position="7"/>
        <end position="295"/>
    </location>
</feature>
<keyword evidence="4 7" id="KW-0560">Oxidoreductase</keyword>
<keyword evidence="6 7" id="KW-0676">Redox-active center</keyword>
<evidence type="ECO:0000256" key="8">
    <source>
        <dbReference type="RuleBase" id="RU003881"/>
    </source>
</evidence>
<dbReference type="STRING" id="289377.HL41_08750"/>
<reference evidence="10 11" key="1">
    <citation type="journal article" date="2015" name="Genome Announc.">
        <title>Genome Sequence of a Sulfate-Reducing Thermophilic Bacterium, Thermodesulfobacterium commune DSM 2178T (Phylum Thermodesulfobacteria).</title>
        <authorList>
            <person name="Bhatnagar S."/>
            <person name="Badger J.H."/>
            <person name="Madupu R."/>
            <person name="Khouri H.M."/>
            <person name="O'Connor E.M."/>
            <person name="Robb F.T."/>
            <person name="Ward N.L."/>
            <person name="Eisen J.A."/>
        </authorList>
    </citation>
    <scope>NUCLEOTIDE SEQUENCE [LARGE SCALE GENOMIC DNA]</scope>
    <source>
        <strain evidence="10 11">DSM 2178</strain>
    </source>
</reference>
<dbReference type="Proteomes" id="UP000028481">
    <property type="component" value="Chromosome"/>
</dbReference>
<dbReference type="InterPro" id="IPR005982">
    <property type="entry name" value="Thioredox_Rdtase"/>
</dbReference>
<dbReference type="NCBIfam" id="TIGR01292">
    <property type="entry name" value="TRX_reduct"/>
    <property type="match status" value="1"/>
</dbReference>
<evidence type="ECO:0000259" key="9">
    <source>
        <dbReference type="Pfam" id="PF07992"/>
    </source>
</evidence>
<dbReference type="PROSITE" id="PS00573">
    <property type="entry name" value="PYRIDINE_REDOX_2"/>
    <property type="match status" value="1"/>
</dbReference>
<evidence type="ECO:0000256" key="2">
    <source>
        <dbReference type="ARBA" id="ARBA00022630"/>
    </source>
</evidence>
<dbReference type="PRINTS" id="PR00469">
    <property type="entry name" value="PNDRDTASEII"/>
</dbReference>
<dbReference type="eggNOG" id="COG0492">
    <property type="taxonomic scope" value="Bacteria"/>
</dbReference>
<evidence type="ECO:0000256" key="3">
    <source>
        <dbReference type="ARBA" id="ARBA00022827"/>
    </source>
</evidence>
<dbReference type="InterPro" id="IPR008255">
    <property type="entry name" value="Pyr_nucl-diS_OxRdtase_2_AS"/>
</dbReference>
<dbReference type="GO" id="GO:0004791">
    <property type="term" value="F:thioredoxin-disulfide reductase (NADPH) activity"/>
    <property type="evidence" value="ECO:0007669"/>
    <property type="project" value="UniProtKB-UniRule"/>
</dbReference>
<dbReference type="PaxDb" id="289377-HL41_08750"/>
<sequence length="312" mass="34640">MTQQTTYDLTIIGGGPAGLTAYLYAQRGMLNTLLIEKNFLGGQVVLTEQIENYPGFPEGISGFDLIEKMVKQVERLGLNLLSKEVVSIEKEQELFKIWFSDKTYVLSYAVILALGASPKKLGIPGEKELIGKGVSFCATCDGPFFKDEMVAVVGGGDSALKEALELTKFVKKIFLIHRRDKFRAEAYLQNLVFKNPKIEIILNSTVEAIEGKHKVERIKVLDKKTGELKYLEVSGVFIFIGYEPNTSWLKGFVELDPNGFIITDKKMETSQKGIFACGDCVSKPFRQIVIACGEGAVAALSVREYLEDVKKK</sequence>
<dbReference type="InterPro" id="IPR050097">
    <property type="entry name" value="Ferredoxin-NADP_redctase_2"/>
</dbReference>
<evidence type="ECO:0000256" key="1">
    <source>
        <dbReference type="ARBA" id="ARBA00009333"/>
    </source>
</evidence>
<proteinExistence type="inferred from homology"/>
<comment type="catalytic activity">
    <reaction evidence="7">
        <text>[thioredoxin]-dithiol + NADP(+) = [thioredoxin]-disulfide + NADPH + H(+)</text>
        <dbReference type="Rhea" id="RHEA:20345"/>
        <dbReference type="Rhea" id="RHEA-COMP:10698"/>
        <dbReference type="Rhea" id="RHEA-COMP:10700"/>
        <dbReference type="ChEBI" id="CHEBI:15378"/>
        <dbReference type="ChEBI" id="CHEBI:29950"/>
        <dbReference type="ChEBI" id="CHEBI:50058"/>
        <dbReference type="ChEBI" id="CHEBI:57783"/>
        <dbReference type="ChEBI" id="CHEBI:58349"/>
        <dbReference type="EC" id="1.8.1.9"/>
    </reaction>
</comment>
<dbReference type="KEGG" id="tcm:HL41_08750"/>
<dbReference type="SUPFAM" id="SSF51905">
    <property type="entry name" value="FAD/NAD(P)-binding domain"/>
    <property type="match status" value="1"/>
</dbReference>
<evidence type="ECO:0000256" key="7">
    <source>
        <dbReference type="RuleBase" id="RU003880"/>
    </source>
</evidence>
<dbReference type="EC" id="1.8.1.9" evidence="7"/>
<dbReference type="AlphaFoldDB" id="A0A075WTX1"/>
<dbReference type="GO" id="GO:0005737">
    <property type="term" value="C:cytoplasm"/>
    <property type="evidence" value="ECO:0007669"/>
    <property type="project" value="InterPro"/>
</dbReference>
<protein>
    <recommendedName>
        <fullName evidence="7">Thioredoxin reductase</fullName>
        <ecNumber evidence="7">1.8.1.9</ecNumber>
    </recommendedName>
</protein>
<comment type="similarity">
    <text evidence="1 7">Belongs to the class-II pyridine nucleotide-disulfide oxidoreductase family.</text>
</comment>
<name>A0A075WTX1_9BACT</name>